<dbReference type="Proteomes" id="UP001597544">
    <property type="component" value="Unassembled WGS sequence"/>
</dbReference>
<feature type="signal peptide" evidence="1">
    <location>
        <begin position="1"/>
        <end position="21"/>
    </location>
</feature>
<protein>
    <submittedName>
        <fullName evidence="2">Ig-like domain-containing protein</fullName>
    </submittedName>
</protein>
<reference evidence="3" key="1">
    <citation type="journal article" date="2019" name="Int. J. Syst. Evol. Microbiol.">
        <title>The Global Catalogue of Microorganisms (GCM) 10K type strain sequencing project: providing services to taxonomists for standard genome sequencing and annotation.</title>
        <authorList>
            <consortium name="The Broad Institute Genomics Platform"/>
            <consortium name="The Broad Institute Genome Sequencing Center for Infectious Disease"/>
            <person name="Wu L."/>
            <person name="Ma J."/>
        </authorList>
    </citation>
    <scope>NUCLEOTIDE SEQUENCE [LARGE SCALE GENOMIC DNA]</scope>
    <source>
        <strain evidence="3">KCTC 42498</strain>
    </source>
</reference>
<organism evidence="2 3">
    <name type="scientific">Pontibacter locisalis</name>
    <dbReference type="NCBI Taxonomy" id="1719035"/>
    <lineage>
        <taxon>Bacteria</taxon>
        <taxon>Pseudomonadati</taxon>
        <taxon>Bacteroidota</taxon>
        <taxon>Cytophagia</taxon>
        <taxon>Cytophagales</taxon>
        <taxon>Hymenobacteraceae</taxon>
        <taxon>Pontibacter</taxon>
    </lineage>
</organism>
<gene>
    <name evidence="2" type="ORF">ACFSRY_16935</name>
</gene>
<name>A0ABW5IPH4_9BACT</name>
<proteinExistence type="predicted"/>
<dbReference type="EMBL" id="JBHULU010000021">
    <property type="protein sequence ID" value="MFD2515561.1"/>
    <property type="molecule type" value="Genomic_DNA"/>
</dbReference>
<evidence type="ECO:0000313" key="2">
    <source>
        <dbReference type="EMBL" id="MFD2515561.1"/>
    </source>
</evidence>
<evidence type="ECO:0000313" key="3">
    <source>
        <dbReference type="Proteomes" id="UP001597544"/>
    </source>
</evidence>
<feature type="chain" id="PRO_5046008614" evidence="1">
    <location>
        <begin position="22"/>
        <end position="231"/>
    </location>
</feature>
<dbReference type="Pfam" id="PF17963">
    <property type="entry name" value="Big_9"/>
    <property type="match status" value="1"/>
</dbReference>
<dbReference type="RefSeq" id="WP_377510538.1">
    <property type="nucleotide sequence ID" value="NZ_JBHULU010000021.1"/>
</dbReference>
<accession>A0ABW5IPH4</accession>
<keyword evidence="3" id="KW-1185">Reference proteome</keyword>
<sequence length="231" mass="26245">MKRVLLKTVFLQLFIGTMLMAGCDDAIEDIVPASFNDFKLFPDEIYTFNSNNGWILRLDPLANDSLKTEAVVTYSQPVNGELFPNFDGPGTMGYKPKNNYFGLDSLTYTVCTKDLCKTEKITLIVEQPFDPVTCVTSLAPDSLETTRNTPKGIRIFLNDIVCYNDKYGGTEIRSPEKGTFNTIDYSGSYKNTIYMYYPPKNFVGQDSFRYKVYTSRDRSTFQEIVVKVTVK</sequence>
<evidence type="ECO:0000256" key="1">
    <source>
        <dbReference type="SAM" id="SignalP"/>
    </source>
</evidence>
<dbReference type="PROSITE" id="PS51257">
    <property type="entry name" value="PROKAR_LIPOPROTEIN"/>
    <property type="match status" value="1"/>
</dbReference>
<comment type="caution">
    <text evidence="2">The sequence shown here is derived from an EMBL/GenBank/DDBJ whole genome shotgun (WGS) entry which is preliminary data.</text>
</comment>
<dbReference type="Gene3D" id="2.60.40.3440">
    <property type="match status" value="1"/>
</dbReference>
<keyword evidence="1" id="KW-0732">Signal</keyword>